<proteinExistence type="predicted"/>
<reference evidence="1" key="1">
    <citation type="submission" date="2022-08" db="EMBL/GenBank/DDBJ databases">
        <title>Genome Sequence of Fusarium decemcellulare.</title>
        <authorList>
            <person name="Buettner E."/>
        </authorList>
    </citation>
    <scope>NUCLEOTIDE SEQUENCE</scope>
    <source>
        <strain evidence="1">Babe19</strain>
    </source>
</reference>
<protein>
    <submittedName>
        <fullName evidence="1">Uncharacterized protein</fullName>
    </submittedName>
</protein>
<dbReference type="EMBL" id="JANRMS010002925">
    <property type="protein sequence ID" value="KAJ3520328.1"/>
    <property type="molecule type" value="Genomic_DNA"/>
</dbReference>
<comment type="caution">
    <text evidence="1">The sequence shown here is derived from an EMBL/GenBank/DDBJ whole genome shotgun (WGS) entry which is preliminary data.</text>
</comment>
<organism evidence="1 2">
    <name type="scientific">Fusarium decemcellulare</name>
    <dbReference type="NCBI Taxonomy" id="57161"/>
    <lineage>
        <taxon>Eukaryota</taxon>
        <taxon>Fungi</taxon>
        <taxon>Dikarya</taxon>
        <taxon>Ascomycota</taxon>
        <taxon>Pezizomycotina</taxon>
        <taxon>Sordariomycetes</taxon>
        <taxon>Hypocreomycetidae</taxon>
        <taxon>Hypocreales</taxon>
        <taxon>Nectriaceae</taxon>
        <taxon>Fusarium</taxon>
        <taxon>Fusarium decemcellulare species complex</taxon>
    </lineage>
</organism>
<sequence>MKTFSALFRLASVLLKVTSGAYSTVPSRTDPNHGLRWKRLEDGQIWYHSAESHTDSMPVMVWLQGGPGGSLLAGMFTENGPCLVKYDRNETAANDRQASYPSRAEDSAIDFVHALRILLEAFPELGERSVYLSGESYAVCRSGLTDSLASIAVGNPLTNAFEQVPSIYDISCHKHHNIEPALNRTSCDKLARFVNGCELRALQCQETRDSLVCYEASLYCAANFWTALDGTSVNKYNRVQRCGGDCYPDMDWIDQWMNFEEQRSILELDEQTVGSVTPVRYTSLNWDVFTRLNMPGATPARTHTRRFSASAVMLPVL</sequence>
<evidence type="ECO:0000313" key="1">
    <source>
        <dbReference type="EMBL" id="KAJ3520328.1"/>
    </source>
</evidence>
<evidence type="ECO:0000313" key="2">
    <source>
        <dbReference type="Proteomes" id="UP001148629"/>
    </source>
</evidence>
<dbReference type="Proteomes" id="UP001148629">
    <property type="component" value="Unassembled WGS sequence"/>
</dbReference>
<keyword evidence="2" id="KW-1185">Reference proteome</keyword>
<accession>A0ACC1RIK6</accession>
<gene>
    <name evidence="1" type="ORF">NM208_g13753</name>
</gene>
<name>A0ACC1RIK6_9HYPO</name>